<reference evidence="5 6" key="1">
    <citation type="journal article" date="2024" name="Nat. Commun.">
        <title>Phylogenomics reveals the evolutionary origins of lichenization in chlorophyte algae.</title>
        <authorList>
            <person name="Puginier C."/>
            <person name="Libourel C."/>
            <person name="Otte J."/>
            <person name="Skaloud P."/>
            <person name="Haon M."/>
            <person name="Grisel S."/>
            <person name="Petersen M."/>
            <person name="Berrin J.G."/>
            <person name="Delaux P.M."/>
            <person name="Dal Grande F."/>
            <person name="Keller J."/>
        </authorList>
    </citation>
    <scope>NUCLEOTIDE SEQUENCE [LARGE SCALE GENOMIC DNA]</scope>
    <source>
        <strain evidence="5 6">SAG 2145</strain>
    </source>
</reference>
<organism evidence="5 6">
    <name type="scientific">Apatococcus lobatus</name>
    <dbReference type="NCBI Taxonomy" id="904363"/>
    <lineage>
        <taxon>Eukaryota</taxon>
        <taxon>Viridiplantae</taxon>
        <taxon>Chlorophyta</taxon>
        <taxon>core chlorophytes</taxon>
        <taxon>Trebouxiophyceae</taxon>
        <taxon>Chlorellales</taxon>
        <taxon>Chlorellaceae</taxon>
        <taxon>Apatococcus</taxon>
    </lineage>
</organism>
<dbReference type="InterPro" id="IPR051531">
    <property type="entry name" value="N-acetyltransferase"/>
</dbReference>
<keyword evidence="2" id="KW-0012">Acyltransferase</keyword>
<comment type="similarity">
    <text evidence="3">Belongs to the acetyltransferase family. RimJ subfamily.</text>
</comment>
<dbReference type="SUPFAM" id="SSF55729">
    <property type="entry name" value="Acyl-CoA N-acyltransferases (Nat)"/>
    <property type="match status" value="1"/>
</dbReference>
<dbReference type="InterPro" id="IPR000182">
    <property type="entry name" value="GNAT_dom"/>
</dbReference>
<dbReference type="EMBL" id="JALJOS010000006">
    <property type="protein sequence ID" value="KAK9837953.1"/>
    <property type="molecule type" value="Genomic_DNA"/>
</dbReference>
<evidence type="ECO:0000313" key="6">
    <source>
        <dbReference type="Proteomes" id="UP001438707"/>
    </source>
</evidence>
<dbReference type="PANTHER" id="PTHR43792:SF8">
    <property type="entry name" value="[RIBOSOMAL PROTEIN US5]-ALANINE N-ACETYLTRANSFERASE"/>
    <property type="match status" value="1"/>
</dbReference>
<evidence type="ECO:0000259" key="4">
    <source>
        <dbReference type="Pfam" id="PF13302"/>
    </source>
</evidence>
<dbReference type="PANTHER" id="PTHR43792">
    <property type="entry name" value="GNAT FAMILY, PUTATIVE (AFU_ORTHOLOGUE AFUA_3G00765)-RELATED-RELATED"/>
    <property type="match status" value="1"/>
</dbReference>
<evidence type="ECO:0000256" key="2">
    <source>
        <dbReference type="ARBA" id="ARBA00023315"/>
    </source>
</evidence>
<protein>
    <recommendedName>
        <fullName evidence="4">N-acetyltransferase domain-containing protein</fullName>
    </recommendedName>
</protein>
<keyword evidence="6" id="KW-1185">Reference proteome</keyword>
<dbReference type="GO" id="GO:0016747">
    <property type="term" value="F:acyltransferase activity, transferring groups other than amino-acyl groups"/>
    <property type="evidence" value="ECO:0007669"/>
    <property type="project" value="InterPro"/>
</dbReference>
<sequence>MSGTAPILHTGPLVLRLLQPADAPALCCLAADKRIAATTISVPHPYTQHHAESFIQHAQQEYSQGASVIFAVTASSWDGASARGQLLSLTRKAGGNQAELGYWIGVPHWRQGFAQLAAKAVVEYAFGTLKLARLHANCFASNTASSKVLAKVGMHREFLLAKSHEKWGVLQDEEFWCIDAP</sequence>
<proteinExistence type="inferred from homology"/>
<gene>
    <name evidence="5" type="ORF">WJX74_008443</name>
</gene>
<evidence type="ECO:0000313" key="5">
    <source>
        <dbReference type="EMBL" id="KAK9837953.1"/>
    </source>
</evidence>
<dbReference type="Pfam" id="PF13302">
    <property type="entry name" value="Acetyltransf_3"/>
    <property type="match status" value="1"/>
</dbReference>
<keyword evidence="1" id="KW-0808">Transferase</keyword>
<evidence type="ECO:0000256" key="3">
    <source>
        <dbReference type="ARBA" id="ARBA00038502"/>
    </source>
</evidence>
<dbReference type="InterPro" id="IPR016181">
    <property type="entry name" value="Acyl_CoA_acyltransferase"/>
</dbReference>
<dbReference type="AlphaFoldDB" id="A0AAW1RVW1"/>
<accession>A0AAW1RVW1</accession>
<dbReference type="Proteomes" id="UP001438707">
    <property type="component" value="Unassembled WGS sequence"/>
</dbReference>
<evidence type="ECO:0000256" key="1">
    <source>
        <dbReference type="ARBA" id="ARBA00022679"/>
    </source>
</evidence>
<feature type="domain" description="N-acetyltransferase" evidence="4">
    <location>
        <begin position="13"/>
        <end position="155"/>
    </location>
</feature>
<dbReference type="Gene3D" id="3.40.630.30">
    <property type="match status" value="1"/>
</dbReference>
<name>A0AAW1RVW1_9CHLO</name>
<comment type="caution">
    <text evidence="5">The sequence shown here is derived from an EMBL/GenBank/DDBJ whole genome shotgun (WGS) entry which is preliminary data.</text>
</comment>